<comment type="cofactor">
    <cofactor evidence="1">
        <name>FAD</name>
        <dbReference type="ChEBI" id="CHEBI:57692"/>
    </cofactor>
</comment>
<dbReference type="Pfam" id="PF05199">
    <property type="entry name" value="GMC_oxred_C"/>
    <property type="match status" value="1"/>
</dbReference>
<dbReference type="GeneID" id="35381936"/>
<evidence type="ECO:0000313" key="6">
    <source>
        <dbReference type="EMBL" id="SNW62081.1"/>
    </source>
</evidence>
<dbReference type="InterPro" id="IPR012132">
    <property type="entry name" value="GMC_OxRdtase"/>
</dbReference>
<gene>
    <name evidence="6" type="ORF">ORPV_177</name>
</gene>
<keyword evidence="3" id="KW-0285">Flavoprotein</keyword>
<dbReference type="GO" id="GO:0016614">
    <property type="term" value="F:oxidoreductase activity, acting on CH-OH group of donors"/>
    <property type="evidence" value="ECO:0007669"/>
    <property type="project" value="InterPro"/>
</dbReference>
<protein>
    <submittedName>
        <fullName evidence="6">Glucose-methanol-choline oxidoreductase</fullName>
    </submittedName>
</protein>
<dbReference type="Proteomes" id="UP000236316">
    <property type="component" value="Segment"/>
</dbReference>
<dbReference type="PIRSF" id="PIRSF000137">
    <property type="entry name" value="Alcohol_oxidase"/>
    <property type="match status" value="1"/>
</dbReference>
<keyword evidence="4" id="KW-0274">FAD</keyword>
<dbReference type="Gene3D" id="3.50.50.60">
    <property type="entry name" value="FAD/NAD(P)-binding domain"/>
    <property type="match status" value="1"/>
</dbReference>
<evidence type="ECO:0000256" key="2">
    <source>
        <dbReference type="ARBA" id="ARBA00010790"/>
    </source>
</evidence>
<comment type="similarity">
    <text evidence="2">Belongs to the GMC oxidoreductase family.</text>
</comment>
<reference evidence="6" key="1">
    <citation type="submission" date="2017-08" db="EMBL/GenBank/DDBJ databases">
        <authorList>
            <consortium name="Urmite Genomes"/>
        </authorList>
    </citation>
    <scope>NUCLEOTIDE SEQUENCE [LARGE SCALE GENOMIC DNA]</scope>
    <source>
        <strain evidence="6">IHUMI-LCC2</strain>
    </source>
</reference>
<dbReference type="OrthoDB" id="27722at10239"/>
<evidence type="ECO:0000256" key="1">
    <source>
        <dbReference type="ARBA" id="ARBA00001974"/>
    </source>
</evidence>
<evidence type="ECO:0000256" key="3">
    <source>
        <dbReference type="ARBA" id="ARBA00022630"/>
    </source>
</evidence>
<dbReference type="InterPro" id="IPR000172">
    <property type="entry name" value="GMC_OxRdtase_N"/>
</dbReference>
<dbReference type="PANTHER" id="PTHR11552">
    <property type="entry name" value="GLUCOSE-METHANOL-CHOLINE GMC OXIDOREDUCTASE"/>
    <property type="match status" value="1"/>
</dbReference>
<dbReference type="SUPFAM" id="SSF54373">
    <property type="entry name" value="FAD-linked reductases, C-terminal domain"/>
    <property type="match status" value="1"/>
</dbReference>
<feature type="domain" description="Glucose-methanol-choline oxidoreductase N-terminal" evidence="5">
    <location>
        <begin position="281"/>
        <end position="295"/>
    </location>
</feature>
<dbReference type="Pfam" id="PF00732">
    <property type="entry name" value="GMC_oxred_N"/>
    <property type="match status" value="1"/>
</dbReference>
<dbReference type="InterPro" id="IPR036188">
    <property type="entry name" value="FAD/NAD-bd_sf"/>
</dbReference>
<dbReference type="GO" id="GO:0050660">
    <property type="term" value="F:flavin adenine dinucleotide binding"/>
    <property type="evidence" value="ECO:0007669"/>
    <property type="project" value="InterPro"/>
</dbReference>
<evidence type="ECO:0000313" key="7">
    <source>
        <dbReference type="Proteomes" id="UP000236316"/>
    </source>
</evidence>
<keyword evidence="7" id="KW-1185">Reference proteome</keyword>
<organism evidence="6">
    <name type="scientific">Orpheovirus IHUMI-LCC2</name>
    <dbReference type="NCBI Taxonomy" id="2023057"/>
    <lineage>
        <taxon>Viruses</taxon>
        <taxon>Varidnaviria</taxon>
        <taxon>Bamfordvirae</taxon>
        <taxon>Nucleocytoviricota</taxon>
        <taxon>Megaviricetes</taxon>
        <taxon>Pimascovirales</taxon>
        <taxon>Ocovirineae</taxon>
        <taxon>Orpheoviridae</taxon>
        <taxon>Alphaorpheovirus</taxon>
        <taxon>Alphaorpheovirus massiliense</taxon>
    </lineage>
</organism>
<dbReference type="SUPFAM" id="SSF51905">
    <property type="entry name" value="FAD/NAD(P)-binding domain"/>
    <property type="match status" value="1"/>
</dbReference>
<name>A0A2I2L3I3_9VIRU</name>
<dbReference type="EMBL" id="LT906555">
    <property type="protein sequence ID" value="SNW62081.1"/>
    <property type="molecule type" value="Genomic_DNA"/>
</dbReference>
<dbReference type="InterPro" id="IPR007867">
    <property type="entry name" value="GMC_OxRtase_C"/>
</dbReference>
<dbReference type="RefSeq" id="YP_009448383.1">
    <property type="nucleotide sequence ID" value="NC_036594.1"/>
</dbReference>
<evidence type="ECO:0000259" key="5">
    <source>
        <dbReference type="PROSITE" id="PS00624"/>
    </source>
</evidence>
<accession>A0A2I2L3I3</accession>
<sequence length="557" mass="60808">MKIRYLCIIILLSIVFNNAFQYDNKRVEGCDFIIAGAGAAGSVVAGRLAERFPCQRICLIERGPNLDQAPRPDWILYVDGLIEVSQNLDNLTEVLYTTPQPGLGGRVINTNVGAMVGGGGSRNAFGYRVPSRTTINEWNVNGWKFSDLEPEFRRVEKSVGIQLLPYNNGTTAAQVYSRRGFNEAGYRNNTDNTLNGDTEGAFQGYSTISGPNIVPAQRTNSYFQYVLASPRLNKNLFVYTYMTVQRVILSNKNVAKGVEAIDKNGNTVLFLANKEVIVTSGTYASSQILMLSGIGDAGKLSALGITPRINNPNVGKNLWYHWLGQFFYIFNPAFEVGGGQVGDISTGMFGGGPSQIPFDKPRWVVGSAQLSVALIPGQDKVGFVECTIFDLYSKGTVDLSNASIFNPPIINYNAFQDPRDINTAVQALGQAQFILNQPSYATVYLQRFLPDPSVNLQDPVVANFYARSALSDAYHTGGTTKMGNLGDNTRVVNPRAEVVGAFNLRVCDLSIIPDRAKINTYGLAMAVGSRCASIIIDKYASSFDDNNENGYAYIKSC</sequence>
<proteinExistence type="inferred from homology"/>
<dbReference type="PANTHER" id="PTHR11552:SF147">
    <property type="entry name" value="CHOLINE DEHYDROGENASE, MITOCHONDRIAL"/>
    <property type="match status" value="1"/>
</dbReference>
<dbReference type="Gene3D" id="3.30.410.40">
    <property type="match status" value="1"/>
</dbReference>
<evidence type="ECO:0000256" key="4">
    <source>
        <dbReference type="ARBA" id="ARBA00022827"/>
    </source>
</evidence>
<dbReference type="KEGG" id="vg:35381936"/>
<dbReference type="PROSITE" id="PS00624">
    <property type="entry name" value="GMC_OXRED_2"/>
    <property type="match status" value="1"/>
</dbReference>